<protein>
    <submittedName>
        <fullName evidence="1">Phage head-tail connector protein</fullName>
    </submittedName>
</protein>
<dbReference type="EMBL" id="DYUB01000053">
    <property type="protein sequence ID" value="HJG95753.1"/>
    <property type="molecule type" value="Genomic_DNA"/>
</dbReference>
<reference evidence="1" key="2">
    <citation type="submission" date="2021-09" db="EMBL/GenBank/DDBJ databases">
        <authorList>
            <person name="Gilroy R."/>
        </authorList>
    </citation>
    <scope>NUCLEOTIDE SEQUENCE</scope>
    <source>
        <strain evidence="1">1277</strain>
    </source>
</reference>
<dbReference type="Gene3D" id="1.10.246.150">
    <property type="match status" value="1"/>
</dbReference>
<proteinExistence type="predicted"/>
<dbReference type="InterPro" id="IPR053746">
    <property type="entry name" value="Viral_HT_Connector_Assembly"/>
</dbReference>
<organism evidence="1 2">
    <name type="scientific">Romboutsia timonensis</name>
    <dbReference type="NCBI Taxonomy" id="1776391"/>
    <lineage>
        <taxon>Bacteria</taxon>
        <taxon>Bacillati</taxon>
        <taxon>Bacillota</taxon>
        <taxon>Clostridia</taxon>
        <taxon>Peptostreptococcales</taxon>
        <taxon>Peptostreptococcaceae</taxon>
        <taxon>Romboutsia</taxon>
    </lineage>
</organism>
<name>A0A921SYL6_9FIRM</name>
<evidence type="ECO:0000313" key="2">
    <source>
        <dbReference type="Proteomes" id="UP000776700"/>
    </source>
</evidence>
<gene>
    <name evidence="1" type="ORF">K8V90_01470</name>
</gene>
<dbReference type="AlphaFoldDB" id="A0A921SYL6"/>
<sequence>MLLNRIKVLLGINDYDNAELINEIIELTKSKILNYIDKTELPKELEFVLVELSIQRYNKIGSEGIASESVDGKSVSYEADFEGYKHYLDDYISKNSISKGFRLI</sequence>
<accession>A0A921SYL6</accession>
<reference evidence="1" key="1">
    <citation type="journal article" date="2021" name="PeerJ">
        <title>Extensive microbial diversity within the chicken gut microbiome revealed by metagenomics and culture.</title>
        <authorList>
            <person name="Gilroy R."/>
            <person name="Ravi A."/>
            <person name="Getino M."/>
            <person name="Pursley I."/>
            <person name="Horton D.L."/>
            <person name="Alikhan N.F."/>
            <person name="Baker D."/>
            <person name="Gharbi K."/>
            <person name="Hall N."/>
            <person name="Watson M."/>
            <person name="Adriaenssens E.M."/>
            <person name="Foster-Nyarko E."/>
            <person name="Jarju S."/>
            <person name="Secka A."/>
            <person name="Antonio M."/>
            <person name="Oren A."/>
            <person name="Chaudhuri R.R."/>
            <person name="La Ragione R."/>
            <person name="Hildebrand F."/>
            <person name="Pallen M.J."/>
        </authorList>
    </citation>
    <scope>NUCLEOTIDE SEQUENCE</scope>
    <source>
        <strain evidence="1">1277</strain>
    </source>
</reference>
<dbReference type="Pfam" id="PF05135">
    <property type="entry name" value="Phage_connect_1"/>
    <property type="match status" value="1"/>
</dbReference>
<dbReference type="InterPro" id="IPR021146">
    <property type="entry name" value="Phage_gp6-like_head-tail"/>
</dbReference>
<evidence type="ECO:0000313" key="1">
    <source>
        <dbReference type="EMBL" id="HJG95753.1"/>
    </source>
</evidence>
<comment type="caution">
    <text evidence="1">The sequence shown here is derived from an EMBL/GenBank/DDBJ whole genome shotgun (WGS) entry which is preliminary data.</text>
</comment>
<dbReference type="Proteomes" id="UP000776700">
    <property type="component" value="Unassembled WGS sequence"/>
</dbReference>